<dbReference type="AlphaFoldDB" id="A0A8J8AZT8"/>
<comment type="caution">
    <text evidence="2">The sequence shown here is derived from an EMBL/GenBank/DDBJ whole genome shotgun (WGS) entry which is preliminary data.</text>
</comment>
<evidence type="ECO:0000313" key="3">
    <source>
        <dbReference type="Proteomes" id="UP000675664"/>
    </source>
</evidence>
<evidence type="ECO:0000256" key="1">
    <source>
        <dbReference type="ARBA" id="ARBA00005721"/>
    </source>
</evidence>
<sequence>MFYKAETQLGNIGIEKAVIGRIITEAVEEFHGKVVISNYKGKVSGLVAKIGGIDDVNYMEITLGEKGLDIKVFIMIKFGTSISKVTDQLIRNIKNNVEEFTGMEANSIAVVVTGMFSKQIVKRNIEVRG</sequence>
<keyword evidence="3" id="KW-1185">Reference proteome</keyword>
<dbReference type="Pfam" id="PF03780">
    <property type="entry name" value="Asp23"/>
    <property type="match status" value="1"/>
</dbReference>
<protein>
    <submittedName>
        <fullName evidence="2">Asp23/Gls24 family envelope stress response protein</fullName>
    </submittedName>
</protein>
<proteinExistence type="inferred from homology"/>
<dbReference type="EMBL" id="JAGSND010000001">
    <property type="protein sequence ID" value="MBR0596529.1"/>
    <property type="molecule type" value="Genomic_DNA"/>
</dbReference>
<accession>A0A8J8AZT8</accession>
<dbReference type="RefSeq" id="WP_227016654.1">
    <property type="nucleotide sequence ID" value="NZ_JAGSND010000001.1"/>
</dbReference>
<dbReference type="Proteomes" id="UP000675664">
    <property type="component" value="Unassembled WGS sequence"/>
</dbReference>
<dbReference type="InterPro" id="IPR005531">
    <property type="entry name" value="Asp23"/>
</dbReference>
<name>A0A8J8AZT8_9FIRM</name>
<evidence type="ECO:0000313" key="2">
    <source>
        <dbReference type="EMBL" id="MBR0596529.1"/>
    </source>
</evidence>
<reference evidence="2" key="1">
    <citation type="submission" date="2021-04" db="EMBL/GenBank/DDBJ databases">
        <title>Sinoanaerobacter chloroacetimidivorans sp. nov., an obligate anaerobic bacterium isolated from anaerobic sludge.</title>
        <authorList>
            <person name="Bao Y."/>
        </authorList>
    </citation>
    <scope>NUCLEOTIDE SEQUENCE</scope>
    <source>
        <strain evidence="2">BAD-6</strain>
    </source>
</reference>
<reference evidence="2" key="2">
    <citation type="submission" date="2021-04" db="EMBL/GenBank/DDBJ databases">
        <authorList>
            <person name="Liu J."/>
        </authorList>
    </citation>
    <scope>NUCLEOTIDE SEQUENCE</scope>
    <source>
        <strain evidence="2">BAD-6</strain>
    </source>
</reference>
<dbReference type="PANTHER" id="PTHR34297">
    <property type="entry name" value="HYPOTHETICAL CYTOSOLIC PROTEIN-RELATED"/>
    <property type="match status" value="1"/>
</dbReference>
<gene>
    <name evidence="2" type="ORF">KCX82_01450</name>
</gene>
<organism evidence="2 3">
    <name type="scientific">Sinanaerobacter chloroacetimidivorans</name>
    <dbReference type="NCBI Taxonomy" id="2818044"/>
    <lineage>
        <taxon>Bacteria</taxon>
        <taxon>Bacillati</taxon>
        <taxon>Bacillota</taxon>
        <taxon>Clostridia</taxon>
        <taxon>Peptostreptococcales</taxon>
        <taxon>Anaerovoracaceae</taxon>
        <taxon>Sinanaerobacter</taxon>
    </lineage>
</organism>
<comment type="similarity">
    <text evidence="1">Belongs to the asp23 family.</text>
</comment>